<feature type="transmembrane region" description="Helical" evidence="5">
    <location>
        <begin position="360"/>
        <end position="380"/>
    </location>
</feature>
<feature type="transmembrane region" description="Helical" evidence="5">
    <location>
        <begin position="428"/>
        <end position="454"/>
    </location>
</feature>
<feature type="transmembrane region" description="Helical" evidence="5">
    <location>
        <begin position="78"/>
        <end position="97"/>
    </location>
</feature>
<evidence type="ECO:0000313" key="8">
    <source>
        <dbReference type="Proteomes" id="UP000242457"/>
    </source>
</evidence>
<feature type="transmembrane region" description="Helical" evidence="5">
    <location>
        <begin position="170"/>
        <end position="192"/>
    </location>
</feature>
<feature type="transmembrane region" description="Helical" evidence="5">
    <location>
        <begin position="327"/>
        <end position="348"/>
    </location>
</feature>
<accession>A0A2A3EAF3</accession>
<evidence type="ECO:0000256" key="4">
    <source>
        <dbReference type="ARBA" id="ARBA00023136"/>
    </source>
</evidence>
<dbReference type="PANTHER" id="PTHR48021:SF46">
    <property type="entry name" value="MAJOR FACILITATOR SUPERFAMILY (MFS) PROFILE DOMAIN-CONTAINING PROTEIN"/>
    <property type="match status" value="1"/>
</dbReference>
<feature type="domain" description="Major facilitator superfamily (MFS) profile" evidence="6">
    <location>
        <begin position="35"/>
        <end position="484"/>
    </location>
</feature>
<dbReference type="EMBL" id="KZ288308">
    <property type="protein sequence ID" value="PBC28705.1"/>
    <property type="molecule type" value="Genomic_DNA"/>
</dbReference>
<dbReference type="Gene3D" id="1.20.1250.20">
    <property type="entry name" value="MFS general substrate transporter like domains"/>
    <property type="match status" value="1"/>
</dbReference>
<keyword evidence="3 5" id="KW-1133">Transmembrane helix</keyword>
<feature type="transmembrane region" description="Helical" evidence="5">
    <location>
        <begin position="198"/>
        <end position="220"/>
    </location>
</feature>
<dbReference type="OrthoDB" id="6133115at2759"/>
<dbReference type="PROSITE" id="PS50850">
    <property type="entry name" value="MFS"/>
    <property type="match status" value="1"/>
</dbReference>
<dbReference type="GO" id="GO:0022857">
    <property type="term" value="F:transmembrane transporter activity"/>
    <property type="evidence" value="ECO:0007669"/>
    <property type="project" value="InterPro"/>
</dbReference>
<feature type="transmembrane region" description="Helical" evidence="5">
    <location>
        <begin position="293"/>
        <end position="312"/>
    </location>
</feature>
<evidence type="ECO:0000256" key="5">
    <source>
        <dbReference type="SAM" id="Phobius"/>
    </source>
</evidence>
<dbReference type="STRING" id="94128.A0A2A3EAF3"/>
<evidence type="ECO:0000256" key="2">
    <source>
        <dbReference type="ARBA" id="ARBA00022692"/>
    </source>
</evidence>
<proteinExistence type="predicted"/>
<gene>
    <name evidence="7" type="ORF">APICC_07841</name>
</gene>
<dbReference type="Pfam" id="PF00083">
    <property type="entry name" value="Sugar_tr"/>
    <property type="match status" value="1"/>
</dbReference>
<keyword evidence="7" id="KW-0813">Transport</keyword>
<comment type="subcellular location">
    <subcellularLocation>
        <location evidence="1">Membrane</location>
        <topology evidence="1">Multi-pass membrane protein</topology>
    </subcellularLocation>
</comment>
<feature type="transmembrane region" description="Helical" evidence="5">
    <location>
        <begin position="139"/>
        <end position="158"/>
    </location>
</feature>
<evidence type="ECO:0000313" key="7">
    <source>
        <dbReference type="EMBL" id="PBC28705.1"/>
    </source>
</evidence>
<dbReference type="InterPro" id="IPR036259">
    <property type="entry name" value="MFS_trans_sf"/>
</dbReference>
<organism evidence="7 8">
    <name type="scientific">Apis cerana cerana</name>
    <name type="common">Oriental honeybee</name>
    <dbReference type="NCBI Taxonomy" id="94128"/>
    <lineage>
        <taxon>Eukaryota</taxon>
        <taxon>Metazoa</taxon>
        <taxon>Ecdysozoa</taxon>
        <taxon>Arthropoda</taxon>
        <taxon>Hexapoda</taxon>
        <taxon>Insecta</taxon>
        <taxon>Pterygota</taxon>
        <taxon>Neoptera</taxon>
        <taxon>Endopterygota</taxon>
        <taxon>Hymenoptera</taxon>
        <taxon>Apocrita</taxon>
        <taxon>Aculeata</taxon>
        <taxon>Apoidea</taxon>
        <taxon>Anthophila</taxon>
        <taxon>Apidae</taxon>
        <taxon>Apis</taxon>
    </lineage>
</organism>
<keyword evidence="4 5" id="KW-0472">Membrane</keyword>
<reference evidence="7 8" key="1">
    <citation type="submission" date="2014-07" db="EMBL/GenBank/DDBJ databases">
        <title>Genomic and transcriptomic analysis on Apis cerana provide comprehensive insights into honey bee biology.</title>
        <authorList>
            <person name="Diao Q."/>
            <person name="Sun L."/>
            <person name="Zheng H."/>
            <person name="Zheng H."/>
            <person name="Xu S."/>
            <person name="Wang S."/>
            <person name="Zeng Z."/>
            <person name="Hu F."/>
            <person name="Su S."/>
            <person name="Wu J."/>
        </authorList>
    </citation>
    <scope>NUCLEOTIDE SEQUENCE [LARGE SCALE GENOMIC DNA]</scope>
    <source>
        <tissue evidence="7">Pupae without intestine</tissue>
    </source>
</reference>
<sequence length="513" mass="59066">MAYRMRFQRTFIRPERENIEVRDFIRSRRRRESRQWIAISCGLYMMILAGIIYGWYTITIPQLRTGLSDNPIYITNDELAWLVSVLVTGISLGRFISDIIIDTFGPKKGLILADLLFIFGWFTLIYGRESQAAHLARGVHGTGIGIAYKAFPIYVLDVTDSYVSNILNTLTIPSIVLGSLIISVIGYIVSYLTLTTSVLILSLMFIPLIIFLPESPIFLAKNGNRTAAIKSISFFKDILDPYESRRELDSLLRKHAENENNSYRPKNSRHLNINRYTMWGKLRLLYLKNNIKATFIMFSITVAQNFTGYYFIMQYLPILLEIAGVKINVNAVMIIIFSIAFLSALLSTTTAHIIKKRIRLIYCTIGCSYTFFIMALYFTFVNNNMPQITMDILPVCFMSLLQVVYYLGLASLSDILINELFTPEIKNFATLIIKTFGDLLDFFLTLIFCTIVDINFKIDWIFYFLSVCCLMSVIVMFFIPETKDMTHRQIQKYLAEDSDSSDQENENIEEHVL</sequence>
<dbReference type="AlphaFoldDB" id="A0A2A3EAF3"/>
<evidence type="ECO:0000259" key="6">
    <source>
        <dbReference type="PROSITE" id="PS50850"/>
    </source>
</evidence>
<keyword evidence="8" id="KW-1185">Reference proteome</keyword>
<evidence type="ECO:0000256" key="1">
    <source>
        <dbReference type="ARBA" id="ARBA00004141"/>
    </source>
</evidence>
<feature type="transmembrane region" description="Helical" evidence="5">
    <location>
        <begin position="460"/>
        <end position="479"/>
    </location>
</feature>
<dbReference type="InterPro" id="IPR050549">
    <property type="entry name" value="MFS_Trehalose_Transporter"/>
</dbReference>
<dbReference type="GO" id="GO:0016020">
    <property type="term" value="C:membrane"/>
    <property type="evidence" value="ECO:0007669"/>
    <property type="project" value="UniProtKB-SubCell"/>
</dbReference>
<protein>
    <submittedName>
        <fullName evidence="7">Sugar transporter ERD6</fullName>
    </submittedName>
</protein>
<dbReference type="InterPro" id="IPR005828">
    <property type="entry name" value="MFS_sugar_transport-like"/>
</dbReference>
<dbReference type="PANTHER" id="PTHR48021">
    <property type="match status" value="1"/>
</dbReference>
<dbReference type="Proteomes" id="UP000242457">
    <property type="component" value="Unassembled WGS sequence"/>
</dbReference>
<evidence type="ECO:0000256" key="3">
    <source>
        <dbReference type="ARBA" id="ARBA00022989"/>
    </source>
</evidence>
<dbReference type="SUPFAM" id="SSF103473">
    <property type="entry name" value="MFS general substrate transporter"/>
    <property type="match status" value="1"/>
</dbReference>
<feature type="transmembrane region" description="Helical" evidence="5">
    <location>
        <begin position="36"/>
        <end position="58"/>
    </location>
</feature>
<keyword evidence="2 5" id="KW-0812">Transmembrane</keyword>
<name>A0A2A3EAF3_APICC</name>
<feature type="transmembrane region" description="Helical" evidence="5">
    <location>
        <begin position="392"/>
        <end position="416"/>
    </location>
</feature>
<feature type="transmembrane region" description="Helical" evidence="5">
    <location>
        <begin position="109"/>
        <end position="127"/>
    </location>
</feature>
<keyword evidence="7" id="KW-0762">Sugar transport</keyword>
<dbReference type="InterPro" id="IPR020846">
    <property type="entry name" value="MFS_dom"/>
</dbReference>